<dbReference type="PROSITE" id="PS50075">
    <property type="entry name" value="CARRIER"/>
    <property type="match status" value="5"/>
</dbReference>
<evidence type="ECO:0000259" key="6">
    <source>
        <dbReference type="PROSITE" id="PS50075"/>
    </source>
</evidence>
<dbReference type="InterPro" id="IPR001242">
    <property type="entry name" value="Condensation_dom"/>
</dbReference>
<dbReference type="Proteomes" id="UP000253410">
    <property type="component" value="Unassembled WGS sequence"/>
</dbReference>
<dbReference type="PROSITE" id="PS00455">
    <property type="entry name" value="AMP_BINDING"/>
    <property type="match status" value="5"/>
</dbReference>
<accession>A0A365XZQ6</accession>
<dbReference type="CDD" id="cd05930">
    <property type="entry name" value="A_NRPS"/>
    <property type="match status" value="4"/>
</dbReference>
<dbReference type="Pfam" id="PF00668">
    <property type="entry name" value="Condensation"/>
    <property type="match status" value="8"/>
</dbReference>
<dbReference type="FunFam" id="3.40.50.12780:FF:000012">
    <property type="entry name" value="Non-ribosomal peptide synthetase"/>
    <property type="match status" value="3"/>
</dbReference>
<comment type="cofactor">
    <cofactor evidence="1">
        <name>pantetheine 4'-phosphate</name>
        <dbReference type="ChEBI" id="CHEBI:47942"/>
    </cofactor>
</comment>
<dbReference type="Pfam" id="PF00550">
    <property type="entry name" value="PP-binding"/>
    <property type="match status" value="5"/>
</dbReference>
<dbReference type="NCBIfam" id="TIGR01733">
    <property type="entry name" value="AA-adenyl-dom"/>
    <property type="match status" value="4"/>
</dbReference>
<reference evidence="7 8" key="1">
    <citation type="submission" date="2018-05" db="EMBL/GenBank/DDBJ databases">
        <title>Chitinophaga sp. K3CV102501T nov., isolated from isolated from a monsoon evergreen broad-leaved forest soil.</title>
        <authorList>
            <person name="Lv Y."/>
        </authorList>
    </citation>
    <scope>NUCLEOTIDE SEQUENCE [LARGE SCALE GENOMIC DNA]</scope>
    <source>
        <strain evidence="7 8">GDMCC 1.1325</strain>
    </source>
</reference>
<dbReference type="SMART" id="SM01294">
    <property type="entry name" value="PKS_PP_betabranch"/>
    <property type="match status" value="1"/>
</dbReference>
<dbReference type="Pfam" id="PF00501">
    <property type="entry name" value="AMP-binding"/>
    <property type="match status" value="6"/>
</dbReference>
<organism evidence="7 8">
    <name type="scientific">Chitinophaga flava</name>
    <dbReference type="NCBI Taxonomy" id="2259036"/>
    <lineage>
        <taxon>Bacteria</taxon>
        <taxon>Pseudomonadati</taxon>
        <taxon>Bacteroidota</taxon>
        <taxon>Chitinophagia</taxon>
        <taxon>Chitinophagales</taxon>
        <taxon>Chitinophagaceae</taxon>
        <taxon>Chitinophaga</taxon>
    </lineage>
</organism>
<dbReference type="Gene3D" id="2.30.38.10">
    <property type="entry name" value="Luciferase, Domain 3"/>
    <property type="match status" value="4"/>
</dbReference>
<dbReference type="InterPro" id="IPR020806">
    <property type="entry name" value="PKS_PP-bd"/>
</dbReference>
<dbReference type="InterPro" id="IPR042099">
    <property type="entry name" value="ANL_N_sf"/>
</dbReference>
<keyword evidence="3" id="KW-0596">Phosphopantetheine</keyword>
<feature type="domain" description="Carrier" evidence="6">
    <location>
        <begin position="6713"/>
        <end position="6788"/>
    </location>
</feature>
<dbReference type="CDD" id="cd01097">
    <property type="entry name" value="Tetrahydromethanopterin_reductase"/>
    <property type="match status" value="1"/>
</dbReference>
<feature type="domain" description="Carrier" evidence="6">
    <location>
        <begin position="3319"/>
        <end position="3393"/>
    </location>
</feature>
<dbReference type="Gene3D" id="1.10.1200.10">
    <property type="entry name" value="ACP-like"/>
    <property type="match status" value="5"/>
</dbReference>
<dbReference type="PROSITE" id="PS00012">
    <property type="entry name" value="PHOSPHOPANTETHEINE"/>
    <property type="match status" value="5"/>
</dbReference>
<dbReference type="PANTHER" id="PTHR45398:SF1">
    <property type="entry name" value="ENZYME, PUTATIVE (JCVI)-RELATED"/>
    <property type="match status" value="1"/>
</dbReference>
<evidence type="ECO:0000256" key="4">
    <source>
        <dbReference type="ARBA" id="ARBA00022553"/>
    </source>
</evidence>
<dbReference type="SUPFAM" id="SSF51679">
    <property type="entry name" value="Bacterial luciferase-like"/>
    <property type="match status" value="1"/>
</dbReference>
<dbReference type="FunFam" id="3.30.559.30:FF:000001">
    <property type="entry name" value="Non-ribosomal peptide synthetase"/>
    <property type="match status" value="1"/>
</dbReference>
<evidence type="ECO:0000256" key="3">
    <source>
        <dbReference type="ARBA" id="ARBA00022450"/>
    </source>
</evidence>
<dbReference type="GO" id="GO:0016874">
    <property type="term" value="F:ligase activity"/>
    <property type="evidence" value="ECO:0007669"/>
    <property type="project" value="UniProtKB-KW"/>
</dbReference>
<dbReference type="Gene3D" id="3.30.559.10">
    <property type="entry name" value="Chloramphenicol acetyltransferase-like domain"/>
    <property type="match status" value="8"/>
</dbReference>
<dbReference type="NCBIfam" id="NF004282">
    <property type="entry name" value="PRK05691.1"/>
    <property type="match status" value="7"/>
</dbReference>
<dbReference type="OrthoDB" id="5298966at2"/>
<dbReference type="GO" id="GO:0016705">
    <property type="term" value="F:oxidoreductase activity, acting on paired donors, with incorporation or reduction of molecular oxygen"/>
    <property type="evidence" value="ECO:0007669"/>
    <property type="project" value="InterPro"/>
</dbReference>
<dbReference type="GO" id="GO:0044550">
    <property type="term" value="P:secondary metabolite biosynthetic process"/>
    <property type="evidence" value="ECO:0007669"/>
    <property type="project" value="UniProtKB-ARBA"/>
</dbReference>
<dbReference type="RefSeq" id="WP_113613644.1">
    <property type="nucleotide sequence ID" value="NZ_QFFJ01000001.1"/>
</dbReference>
<feature type="domain" description="Carrier" evidence="6">
    <location>
        <begin position="743"/>
        <end position="818"/>
    </location>
</feature>
<dbReference type="SUPFAM" id="SSF47336">
    <property type="entry name" value="ACP-like"/>
    <property type="match status" value="5"/>
</dbReference>
<dbReference type="CDD" id="cd19531">
    <property type="entry name" value="LCL_NRPS-like"/>
    <property type="match status" value="1"/>
</dbReference>
<dbReference type="Gene3D" id="3.30.559.30">
    <property type="entry name" value="Nonribosomal peptide synthetase, condensation domain"/>
    <property type="match status" value="9"/>
</dbReference>
<evidence type="ECO:0000256" key="5">
    <source>
        <dbReference type="ARBA" id="ARBA00022598"/>
    </source>
</evidence>
<comment type="similarity">
    <text evidence="2">Belongs to the ATP-dependent AMP-binding enzyme family.</text>
</comment>
<dbReference type="CDD" id="cd19534">
    <property type="entry name" value="E_NRPS"/>
    <property type="match status" value="3"/>
</dbReference>
<dbReference type="InterPro" id="IPR010071">
    <property type="entry name" value="AA_adenyl_dom"/>
</dbReference>
<keyword evidence="5" id="KW-0436">Ligase</keyword>
<feature type="domain" description="Carrier" evidence="6">
    <location>
        <begin position="1789"/>
        <end position="1863"/>
    </location>
</feature>
<dbReference type="GO" id="GO:0043041">
    <property type="term" value="P:amino acid activation for nonribosomal peptide biosynthetic process"/>
    <property type="evidence" value="ECO:0007669"/>
    <property type="project" value="UniProtKB-ARBA"/>
</dbReference>
<keyword evidence="4" id="KW-0597">Phosphoprotein</keyword>
<dbReference type="SMART" id="SM00823">
    <property type="entry name" value="PKS_PP"/>
    <property type="match status" value="5"/>
</dbReference>
<comment type="caution">
    <text evidence="7">The sequence shown here is derived from an EMBL/GenBank/DDBJ whole genome shotgun (WGS) entry which is preliminary data.</text>
</comment>
<dbReference type="FunFam" id="2.30.38.10:FF:000001">
    <property type="entry name" value="Non-ribosomal peptide synthetase PvdI"/>
    <property type="match status" value="3"/>
</dbReference>
<dbReference type="InterPro" id="IPR006162">
    <property type="entry name" value="Ppantetheine_attach_site"/>
</dbReference>
<sequence>MIDNIQHALAEDFWEQRLKDKTIVSETPVDTLFYTTGVTLTEKELAYFSKLTAGRYISAYTIALTIYAVLLKRYFPHGGSTIFSVDHFEREGHQTGNALLFELPLTGETTLKQFLQQVKIEVQQVYNYVTYDPVALERRMDSRRFEDMTPFGLLYTTSGTFHAARNNFQLQLHQQESGAITADITFAAAFTEKHVVEHLLDNFRNWLYNLEAYMDMPVHRIPLLSQESYHTIIHEFNNTQCLFPESKTITDMFEARVVADPAAIAVVYGDKSMSYGELNAAANQLANYLRAHYTIQPDEVIGVLLPKSDRALVTILAILKTGAAWLPIDPLYPAERIQYIIHNSNLQLLICESAELSIGDNVSIVDLHQLPVSANDSNPGVPVLPTQLAYVIYTSGSTGQPKGVMIEHRSSVNMSVDQIRTFNITSQDKVVWFASVSFDASVSEIMMALYSGATLLIPEEPVLKDRKAFAAFLRHHQATVVTFPPSYLDLLEDSDLAGIRCIISAGEAAHAARAVALSAALCYYNAYGPTECAVCVSTYAVTPADAHYTAIPVGRPIANLAVYILDDYLQPVPVGVEGKLFVSGIGVARGYLNNPALTAQKFVPDVFMPGATMYDTGDIAKWLPDGNIAFIGRKDEQVKLRGYRIELGEIEQAMLALPIGILQVAVTLKEVNQEKNLAAYYVTDKPISRATLRDALAKVLPAYMLPAFFVPLPVLPVTPNGKTDRKALPDIGREDVIRRLYVAPRNSLEQALVNIWQEVLGIDEIGITDDFFELGGNSLLLNRVAAALRSDLGADVPVKELFAATTITDLGKYISERKDKRVATGMMLQERPALLPLSFSQERLWLIDRIEGSLHYHLPVVVKLAGPLETARLEQAFTALISRHEVLRSGIREEAENAYQFILPPAPFHLRVMAGGNVTEADFIDSLVRPAFDLASGALLRAGLLQQGPADYLLVLVMHHLIADGWSMPILVRELMAYYEAASEGRLPVLPELKIQYADYALWQRTDMSGEALAAKLQYWETQLEGLTPLEMPVDFPRPAIRSTRGSEHTFTIDTALTRQLEELSRQEGVTLFMLLLGVFKVLLYKYTGQQDISIGTPVANRGQKEIAHLIGFFVNTLVLRTDLSGDPVFSELLQQVKQTALDAYAHQDVPFEKIVDRVAVERRLDQTPLFQVLFAWQNNERITATRIGDVQFSVVPYEHGVARFDLSVNVTEQEGRLEVRIQYGSDLFLPSTILSLATHFHTLLAAVVAAPDQRVSGLSLLTAEEEQWWRKGSIPAKVNYPREQHFTALFDAQAQRTPNMPAAVFEGRSLTFREVQQRADQLAGCLAAAGVVKGDLVLLCLDGALEHTVTAILGILKAGAAYVPVDPDYPRERITYLLQDTKANVALTNTSCAALKEEDGLRLIYVDTTDDWSSYQRPAVQHTADDLLYVIYTSGSTGQSKGVLITSGNVVDYVYGLFTHTPIQACRSFGLMSTIATDLGNTVLFSALLGGGALHLFTRNQLSAAVYLHTYFRENEVDCIKIVPSLWRSLETDGQLLLPGRMIVFGGEVLTGRELEVLRAARPELEVINHYGPTETTIGKLLFRTDPQENYALVPIGKPFSHTVIYIVDRDMGLCPAGVSGELLIGGDGVGKGYLNRPGLTAEKFIANHFDPSGKGRLYRTGDRVIRLADGNIRFIGRVDDQVKIRGYRVEPAEVTTIMNNSGLVQQGIVVAKEDGAGHKRLIAYVVPGVDYDQEQLFSYLKAQLPAYMVPAAIMELPALPLTSNGKVYQQALPAPDFAARAAQGYVAPTDETARILADIWQELLQVPRVGIYDNFFELGGDSIISIQAVSRANRRGLHLQPQHIFECQTIAALSRKLREQQVLIMGEQGILKGSAALSPIQQAFLDLDYDGRSHYNQSQLLTISKKIPASRIAEVMGMLMKQHDALRFTYHSDNNGWQQVYGDHTETFEEEDLEEVAPGQLAENIAAVCQRYQESLDISRGILVKAVLLRMPASESHHRLFIVIHHLAVDGVSWRLLLEQLNSSLQQLLAGKALLPVSKSNSYREWTAALTRYAAHPHMTEQLPYWQSVIRAYTALPAGISGSDHLVSTAAERRHCRVELDRALTASLLHDSHHAYGTDINDLLLSALACTLQEKMGMPRVVIGLEGHGREAIPGIADITGTVGWFTSIYPVLLELPEHPGPLDLICSVKEQLRRIPQKGIGYGLLKYLHPAADIREQLAGVHWDLVFNYLGQQDNVVPADAVIGAATDNSGANIGASYPFTRKLDVNSIIRDGKLVVDWGYAATQYHADTITALADSFIQHLTKLITHCRECTVTSFTPADFGLAPDLSYQELHGYLQAHQEAGITAIYPLSTLQQGMLFHHLYQDNGKAYKEQLRLDFPEGLQVEAFTAAWRYLLQQHTILRSSIVTTAFRIPVQCVHEKTALPLEIIDHSQLAATEREAAFIAFLEADLQRPFHIHAAPLMRITLVKQDTSAYRMVWTHHHMIADGWSNAVLVAEFLQVYHAFVQGRQPDFSPVDHYADYLRYVDGTDKQAAAEFWKSYMHGFTGNTFLPFTRPVPEQARNKTDAPIAHQYLQIAPEVIRVVRQYCQQHQITVNTLVQGVWALLLSRYTGNRDINFGVVVSGRPADLPEAERRVGLYINNLPLRCTVEEEEETAMWLQHLQQQHQQARVYQYTGLHEIKRLTGARGELFDSILVFENYPDLLTAETAGVLKIENIVVAEQTNYLLTIMAVERGDHLHFDFSYNSDLLTSHYVEMISSHFEQALTQMATAGHQLLKDIDMVSAAEKQLLTDAFNHTVRPYPRQKTIIDLFEEQVAVTPDKTAIVFEEQSLTYRRLDEAADRLGYYLQQQGIGTGDLVAVCMERSQDMMIALLGIQKAGAAYVPVDPDYPVARINYLLEDTAVGIVVMDHDSRQKVSLPEGVKGVTVQEADEALAGIVVSRPARHLTEADPAYVIYTSGSTGRPKGVINAHAGVVNRLLWAQEYFQLTGADVILQKTTFSFDVSVWELFWPLIAGASIVFARPGGHKDSAYLKAAIDQYQVTTIHFVPSMLGAFLPDIQTGDCASLKRVLCSGEALKQNHIQLFREKLPQVPLYNLYGPTEAAVDVTCWEVPLTLAETDPVLIGKPVANTALYILDPLGRLQPAGVTGELYIGGIQVALGYLNRPELTAERFVADRFNTIGKTRLYKTGDLARWLPDGNIAYLGRVDEQIKLRGYRIELGEIIAVLNSYPGIAGGTVLLKEDTADNKRLVAYIVPTATDWDREALTAFLYARLPEYMVPSLFIPIPTLPLTPNGKVDHAALPEPETVHLTTREYVAPRNATEALLADIWQDLLHVPRVGIYDNFFELGGDSIISIQVVSRVARAQLTLRPQDIFEHQTIAGLAHRLLDNAPAASQERLTGVAPLLPIQQWFLETPYNTPAHFNQSHLLKVDKNIDAAHLAAAVAALVTHHDALRFRYKRQPNGTWIQEYGEAAGQLHIVDLRQETTADLPARIREVTDQYQQRMDLAAGELIQVVLLQLPEYSTHHRLFIAVHHLAVDGVSWRILLEHLQTALTALQQGLPIPVWTKGSTYRDWGHALQAYAQRSDVVARQSYWKAVGAAYLPLSADHAPGAVCTAATRRTFTTKLDKTATRSLLQEVNQAYTTEINDLLLAALARTMCEVNRMEQTVVGVEGHGREYLSATDVSNGVGWFTSLYPVVLQTTADTTVGNLISSIKEQLRQVPGKGLEYGLLRYLHPDAGIRAAMAAVRWDILFNYLGQADNVLDETALLQPAPEDSGASVDVSYPLPVMLSISCVVKEGQLQVTWSYSTQQYLPATVETLAHTYTQCLLQLIEHSRQQPHRTYTPTDFGLAPEVGYAALQTYLAANRSVTEIYRLSALQRAMLFHYLYEDSASYREQIQFDLPEGIDIPAFKTSWDVLFKQHSVLRSSFLTDQFNLPVQCVHDQVSCPLACLDFSALTGVEQEEKLAAFLQADFAQGFDLEVPPLMRITLIKMGARAYKMIWTYYHIILDGWSNAVLMAELLSIYAACLKGQSLPVLQEDKYSDYLRYMARTDLYEAELHWKKYLQGFSGKTLLPFAAHVPEQLRNKGAGDTGHTFLLIPEDRTEQIRQYCRKQQITVNTLIQGVWALLLGRYTGRQDVIFGVVVSGRPAELEAAEQRVGLYINNVPLHTVITPEEPVAAWLRSIQQGQTDMRQYQYTTITDIQRWLQEQGELFDSVVVFDNYPKAEYDETQHALKVSGMHIEEHRNYLLSLSVNLTAALQVDFAYNTALLPAVQVQRIRDHFEGVINLLLEQADICLKEVGIVTPAEAQLLLQDFNDTEKDYPADKTIVDIFEAQVAKTPDNIAVVLQETVLTYRELQERSDRLAWYLRTQVGLKAGDLAGVMMERSVWQVVAVLGILKAGAAYVPIDINYPEDRKRYIVEDTALRTLLIESASIFDVLEWKVPIISLDIQYDSFEMPADYQQDYTIAPSDTAYVIYTSGSTGKPKGVMIAHTSNVNMSLDQIGQFGITADDRVLQFASFSFDASVSEIFMALYCGAGLVLIPDAVIADTGSFLEYLTGHGVTVATLPPLYLHTLDRDRFSFMRVIITAGEAAVPADALYYAGKGSYFNAYGPTECAVCVSIYQVQPADAADQPIPVGKPLANMKAYVLDDQLQLLPVGVPGHLYASGVGVAKGYLNRPELTAEKFIPDPFSKKAGSRMYKTGDIACWLPDGNLQFGGRADDQVKIRGYRIEPDEITLVLNECTLVQQAAVIAREDAAGHKRLIAYVVPRGEYDREAILTWLKDRLPEYMIPALMVSLPALPLTINGKVDRKNLPDPDVTTLTTHAYVAPVNEVEQQLAGIWEQLLHVGQIGVNDNFFDLGGDSIISIQVVSRANKLGLRLHPQDIFEYPTIRSLAGRIAQAAQGAQAEQGLLTGAARLLPIQRWFLETPYDQRSHYNQSQLLAIDKKIQGSQLEAAWQALQEQHDALRFSFVEQEGNWIQQYDNTRAAFEIVQLGGDTPAALAAEINTICQAAQQSLQLQEGPLLKAVLLQTPDTEAHNRLFLVIHHLAVDGVSWRILLEHLRIFITEGKAGMGRKTTSFRQWADALYDYAQDVAVTRQLPFWQQVTAACAPIPVEQAHHTGKAGERTTWTTTLDQEVTRSLLTVANNTYHTEINDLLLSALTVTLQQHFDREQWVIGLEGHGREYLSHDIDLSNTVGWFTSVYPVLLTVERDSTVADWISGVKEQLRAVPQKGIGYGLLRYLHPDTAVNEQLAGGSWDVLFNYLGQADNVLEGHPFLYPATEKPGENVGASWAYSTKLDINSMVAGGQLVLNWSYVPQHFSEAVITQLATAFISNLTHIITHCCQTSKKIFTPSDYGLAPEVGHRELARFLAAAGRERITDLYRLSPLQKGMLFHYLYDSSGQAYVEQLQVELPDALDIPAFQLAWAYLLEHHTILRSGFVADELLVPVQYVQDRVELPFEVLDYTALPAPAQQAAIAGFLEADRRRGFDFKKPPLMRITLIQTAASCYTMVWTHHHIILDGWSNAALIGTFLKAYAAYTTGKTPASREEDQYADYIRYIGKMGIYEAESFWKSYMSGFHEKTLLPFAGNIPEADRNKGDGKAAHLSLDITPELALEIRQYCQQGQVTVNTLVQGIWAVLLGRYTGKQQVCFGAVVSGRPSDLPDTEQRVGLYINNLPLHIMLDEQADMLAWMRKIQQEHTAARRYQYTALNEIQSWIGVQGDLFDSIIIFENYPKIVQTPGAPSLQTGEITLKEQNNYLFSILVQEQEQSLRFDFSYNGSLLPHSYAAMIRGHFEQVLLQLIRQPAVTMAGVSLLTTAETNQLLHTFNDTLTDYPKESTVVSQFIAQAVRTPDLPALVFEETTLSYRELDERSNQLAHLLRHKGIEEGALVAVCVERCVEMMVALLGILKTGAAYIPVDPLYPVDRISYMLEDADVRCILVKENTRAIVPAGDIHMLISLDDAAVVTQLAEQATTLPAVTVPAAALAYVIYTSGSTGRPKGVMISHGNLVNFFAGLDQRFPATDQQSTWLAVTSISFDISGLELFWTLCRGNRVVLLPDRPVQVKAAARMDFGLFYFAAQEAVTTENKYKLLLEGAKFADHYGLSSVWIPERHFHSFGDQFPNPAVAAAAVAAVTRHIRIRSGSVVLPLHDPIRVAEEWSMVDHLSEGRVEMSVASGWHPNDFVFAPADHPQRHQQMREKLDAVIRLWEGKPYMRMNGAGKEVNIAIHPKPVQASLPVWVTAAGSEETFRYAGSIGANVLTHLLGKTKEELKDKIAIYRQSLAEHGFDPEKGRVALMLHTFVGTSLPQVEAVVKEPFKQYLSQSLDLLRPVVDQAGLDLERDLDTILDIGFQRYFSTSGLFGTPETCMARIQELSGIGVNEIACLIDFGIDTSTTLAHLPQLKKLQDLVKQTAAQQALMTARLGTAWAPEELISRHEVTHMQCTPSFAHELLVTAAGQQALQQLDTLLIGGEALPAPLVKDLLQYYRHPLYNMYGPTETTIWSAIKEVTSHEDISIGTPIANTQLYVLDEQLALLPIGVAGELYIGGDGVARGYLNRNELTAERFIDNPFLPGEKIYRTGDLARWRQDGDMECLGRIDDQVKISGHRIETGEIETIMREWPGIIQCVVAPKQDAAGQKQLVGYMVTGGADIRKEALRDYLKAKLPAYMVPAWLMVLEQLPLTPNGKVDRRALPGITGEQLAGSYVAPRNPIEEKLANIWRSLLQRTQISVTDSFFELGGNSLRGIQTIAAIGNEMKITITVKDLFENPSVEKLAVLLAAREESSRNQLKPAPVTNYYPLTAIQKAFWLASQQTAVSLTYNTTVALQLTGQLDTEKLAAALQWLLLRHDILGAVIGYDEQGEPVFIPGKATAVTHMLHFIDRQDHPAGAQEIASLFEQERTRAFDFSSEALLRCTLIRNSETQYFIFFNIHHIISDPISLQLVFKGLMEVYETLLQSADVSQLPAPAFTFRDYAWAMQEQAADRQQAAEFWQQYLSGRTALIKLPGRLPDGGGSHQAGMVQLQVTDPQQLEAIRLYNRQQQSTLFVWLMSLVKSLLYIETGQEDLSFGCPINTRDRQELETMIGLFLNTVIIRTVIDRQPDFQAIYRRVKTASVNALAHSHFSFLEVANLESRDGSGEGGSFNVGFNLNPTQLIEDVQYKSLAFKALEAAEQTIKADWWFDIAEHADALHIRISYRKDSFDETYMTELADKLRYLMAAVISAPHTSLQVIKEQITTAVAEEKAQQMKALKNQNLRKLRKKLD</sequence>
<dbReference type="NCBIfam" id="TIGR01720">
    <property type="entry name" value="NRPS-para261"/>
    <property type="match status" value="3"/>
</dbReference>
<dbReference type="EMBL" id="QFFJ01000001">
    <property type="protein sequence ID" value="RBL91045.1"/>
    <property type="molecule type" value="Genomic_DNA"/>
</dbReference>
<dbReference type="Gene3D" id="3.40.50.12780">
    <property type="entry name" value="N-terminal domain of ligase-like"/>
    <property type="match status" value="2"/>
</dbReference>
<dbReference type="InterPro" id="IPR036736">
    <property type="entry name" value="ACP-like_sf"/>
</dbReference>
<dbReference type="InterPro" id="IPR000873">
    <property type="entry name" value="AMP-dep_synth/lig_dom"/>
</dbReference>
<dbReference type="InterPro" id="IPR045851">
    <property type="entry name" value="AMP-bd_C_sf"/>
</dbReference>
<dbReference type="Pfam" id="PF00296">
    <property type="entry name" value="Bac_luciferase"/>
    <property type="match status" value="1"/>
</dbReference>
<dbReference type="InterPro" id="IPR010060">
    <property type="entry name" value="NRPS_synth"/>
</dbReference>
<feature type="domain" description="Carrier" evidence="6">
    <location>
        <begin position="4833"/>
        <end position="4907"/>
    </location>
</feature>
<proteinExistence type="inferred from homology"/>
<dbReference type="InterPro" id="IPR020845">
    <property type="entry name" value="AMP-binding_CS"/>
</dbReference>
<evidence type="ECO:0000256" key="1">
    <source>
        <dbReference type="ARBA" id="ARBA00001957"/>
    </source>
</evidence>
<dbReference type="FunFam" id="3.30.300.30:FF:000010">
    <property type="entry name" value="Enterobactin synthetase component F"/>
    <property type="match status" value="2"/>
</dbReference>
<dbReference type="CDD" id="cd19543">
    <property type="entry name" value="DCL_NRPS"/>
    <property type="match status" value="1"/>
</dbReference>
<protein>
    <recommendedName>
        <fullName evidence="6">Carrier domain-containing protein</fullName>
    </recommendedName>
</protein>
<gene>
    <name evidence="7" type="ORF">DF182_00015</name>
</gene>
<dbReference type="Gene3D" id="3.30.300.30">
    <property type="match status" value="5"/>
</dbReference>
<dbReference type="InterPro" id="IPR036661">
    <property type="entry name" value="Luciferase-like_sf"/>
</dbReference>
<dbReference type="NCBIfam" id="NF003417">
    <property type="entry name" value="PRK04813.1"/>
    <property type="match status" value="6"/>
</dbReference>
<dbReference type="InterPro" id="IPR025110">
    <property type="entry name" value="AMP-bd_C"/>
</dbReference>
<dbReference type="Gene3D" id="3.20.20.30">
    <property type="entry name" value="Luciferase-like domain"/>
    <property type="match status" value="1"/>
</dbReference>
<name>A0A365XZQ6_9BACT</name>
<dbReference type="InterPro" id="IPR023213">
    <property type="entry name" value="CAT-like_dom_sf"/>
</dbReference>
<dbReference type="FunFam" id="3.40.50.980:FF:000002">
    <property type="entry name" value="Enterobactin synthetase component F"/>
    <property type="match status" value="1"/>
</dbReference>
<dbReference type="Pfam" id="PF13193">
    <property type="entry name" value="AMP-binding_C"/>
    <property type="match status" value="3"/>
</dbReference>
<evidence type="ECO:0000313" key="7">
    <source>
        <dbReference type="EMBL" id="RBL91045.1"/>
    </source>
</evidence>
<dbReference type="NCBIfam" id="TIGR04020">
    <property type="entry name" value="seco_metab_LLM"/>
    <property type="match status" value="1"/>
</dbReference>
<evidence type="ECO:0000256" key="2">
    <source>
        <dbReference type="ARBA" id="ARBA00006432"/>
    </source>
</evidence>
<evidence type="ECO:0000313" key="8">
    <source>
        <dbReference type="Proteomes" id="UP000253410"/>
    </source>
</evidence>
<dbReference type="InterPro" id="IPR024011">
    <property type="entry name" value="Biosynth_lucif-like_mOase_dom"/>
</dbReference>
<dbReference type="FunFam" id="1.10.1200.10:FF:000005">
    <property type="entry name" value="Nonribosomal peptide synthetase 1"/>
    <property type="match status" value="5"/>
</dbReference>
<dbReference type="SUPFAM" id="SSF56801">
    <property type="entry name" value="Acetyl-CoA synthetase-like"/>
    <property type="match status" value="6"/>
</dbReference>
<dbReference type="GO" id="GO:0031177">
    <property type="term" value="F:phosphopantetheine binding"/>
    <property type="evidence" value="ECO:0007669"/>
    <property type="project" value="InterPro"/>
</dbReference>
<dbReference type="PANTHER" id="PTHR45398">
    <property type="match status" value="1"/>
</dbReference>
<keyword evidence="8" id="KW-1185">Reference proteome</keyword>
<dbReference type="InterPro" id="IPR011251">
    <property type="entry name" value="Luciferase-like_dom"/>
</dbReference>
<dbReference type="FunFam" id="3.40.50.980:FF:000001">
    <property type="entry name" value="Non-ribosomal peptide synthetase"/>
    <property type="match status" value="5"/>
</dbReference>
<dbReference type="Gene3D" id="3.40.50.980">
    <property type="match status" value="8"/>
</dbReference>
<dbReference type="CDD" id="cd17646">
    <property type="entry name" value="A_NRPS_AB3403-like"/>
    <property type="match status" value="1"/>
</dbReference>
<dbReference type="SUPFAM" id="SSF52777">
    <property type="entry name" value="CoA-dependent acyltransferases"/>
    <property type="match status" value="17"/>
</dbReference>
<dbReference type="InterPro" id="IPR009081">
    <property type="entry name" value="PP-bd_ACP"/>
</dbReference>